<dbReference type="PANTHER" id="PTHR22953">
    <property type="entry name" value="ACID PHOSPHATASE RELATED"/>
    <property type="match status" value="1"/>
</dbReference>
<keyword evidence="4" id="KW-0572">Peptidoglycan-anchor</keyword>
<proteinExistence type="predicted"/>
<name>A0AA37UF45_9MICO</name>
<dbReference type="InterPro" id="IPR039331">
    <property type="entry name" value="PAPs-like"/>
</dbReference>
<keyword evidence="6" id="KW-0812">Transmembrane</keyword>
<dbReference type="Gene3D" id="3.60.21.10">
    <property type="match status" value="1"/>
</dbReference>
<evidence type="ECO:0000259" key="8">
    <source>
        <dbReference type="PROSITE" id="PS50847"/>
    </source>
</evidence>
<organism evidence="9 10">
    <name type="scientific">Arenivirga flava</name>
    <dbReference type="NCBI Taxonomy" id="1930060"/>
    <lineage>
        <taxon>Bacteria</taxon>
        <taxon>Bacillati</taxon>
        <taxon>Actinomycetota</taxon>
        <taxon>Actinomycetes</taxon>
        <taxon>Micrococcales</taxon>
        <taxon>Microbacteriaceae</taxon>
        <taxon>Arenivirga</taxon>
    </lineage>
</organism>
<comment type="caution">
    <text evidence="9">The sequence shown here is derived from an EMBL/GenBank/DDBJ whole genome shotgun (WGS) entry which is preliminary data.</text>
</comment>
<dbReference type="PANTHER" id="PTHR22953:SF153">
    <property type="entry name" value="PURPLE ACID PHOSPHATASE"/>
    <property type="match status" value="1"/>
</dbReference>
<keyword evidence="1" id="KW-0134">Cell wall</keyword>
<feature type="compositionally biased region" description="Low complexity" evidence="5">
    <location>
        <begin position="646"/>
        <end position="681"/>
    </location>
</feature>
<evidence type="ECO:0000313" key="9">
    <source>
        <dbReference type="EMBL" id="GMA26951.1"/>
    </source>
</evidence>
<accession>A0AA37UF45</accession>
<keyword evidence="6" id="KW-1133">Transmembrane helix</keyword>
<dbReference type="InterPro" id="IPR029052">
    <property type="entry name" value="Metallo-depent_PP-like"/>
</dbReference>
<dbReference type="Proteomes" id="UP001157160">
    <property type="component" value="Unassembled WGS sequence"/>
</dbReference>
<protein>
    <submittedName>
        <fullName evidence="9">Metallophosphoesterase</fullName>
    </submittedName>
</protein>
<feature type="transmembrane region" description="Helical" evidence="6">
    <location>
        <begin position="695"/>
        <end position="715"/>
    </location>
</feature>
<evidence type="ECO:0000256" key="5">
    <source>
        <dbReference type="SAM" id="MobiDB-lite"/>
    </source>
</evidence>
<keyword evidence="6" id="KW-0472">Membrane</keyword>
<evidence type="ECO:0000256" key="2">
    <source>
        <dbReference type="ARBA" id="ARBA00022525"/>
    </source>
</evidence>
<keyword evidence="10" id="KW-1185">Reference proteome</keyword>
<feature type="signal peptide" evidence="7">
    <location>
        <begin position="1"/>
        <end position="34"/>
    </location>
</feature>
<dbReference type="InterPro" id="IPR019931">
    <property type="entry name" value="LPXTG_anchor"/>
</dbReference>
<evidence type="ECO:0000256" key="1">
    <source>
        <dbReference type="ARBA" id="ARBA00022512"/>
    </source>
</evidence>
<evidence type="ECO:0000256" key="6">
    <source>
        <dbReference type="SAM" id="Phobius"/>
    </source>
</evidence>
<feature type="domain" description="Gram-positive cocci surface proteins LPxTG" evidence="8">
    <location>
        <begin position="686"/>
        <end position="721"/>
    </location>
</feature>
<reference evidence="9 10" key="1">
    <citation type="journal article" date="2014" name="Int. J. Syst. Evol. Microbiol.">
        <title>Complete genome sequence of Corynebacterium casei LMG S-19264T (=DSM 44701T), isolated from a smear-ripened cheese.</title>
        <authorList>
            <consortium name="US DOE Joint Genome Institute (JGI-PGF)"/>
            <person name="Walter F."/>
            <person name="Albersmeier A."/>
            <person name="Kalinowski J."/>
            <person name="Ruckert C."/>
        </authorList>
    </citation>
    <scope>NUCLEOTIDE SEQUENCE [LARGE SCALE GENOMIC DNA]</scope>
    <source>
        <strain evidence="9 10">NBRC 112289</strain>
    </source>
</reference>
<dbReference type="RefSeq" id="WP_284229135.1">
    <property type="nucleotide sequence ID" value="NZ_BSUL01000001.1"/>
</dbReference>
<dbReference type="GO" id="GO:0003993">
    <property type="term" value="F:acid phosphatase activity"/>
    <property type="evidence" value="ECO:0007669"/>
    <property type="project" value="InterPro"/>
</dbReference>
<keyword evidence="3 7" id="KW-0732">Signal</keyword>
<evidence type="ECO:0000256" key="3">
    <source>
        <dbReference type="ARBA" id="ARBA00022729"/>
    </source>
</evidence>
<dbReference type="AlphaFoldDB" id="A0AA37UF45"/>
<evidence type="ECO:0000256" key="4">
    <source>
        <dbReference type="ARBA" id="ARBA00023088"/>
    </source>
</evidence>
<feature type="region of interest" description="Disordered" evidence="5">
    <location>
        <begin position="627"/>
        <end position="681"/>
    </location>
</feature>
<dbReference type="PROSITE" id="PS50847">
    <property type="entry name" value="GRAM_POS_ANCHORING"/>
    <property type="match status" value="1"/>
</dbReference>
<dbReference type="SUPFAM" id="SSF56300">
    <property type="entry name" value="Metallo-dependent phosphatases"/>
    <property type="match status" value="1"/>
</dbReference>
<evidence type="ECO:0000256" key="7">
    <source>
        <dbReference type="SAM" id="SignalP"/>
    </source>
</evidence>
<sequence>MPARTAPRSRPLAAAALAGCAIVGATLAVAPASADEAPSTDPIGALPLLSDPFLQLPGDDEVHVVWNTAFEGDRSVVLVGDGVAALDEAGTRAAAEGVPTPGVRVVTATSARFSRLAEDHQSNLADRPAAEDGVVAREVWRHEALVEGLEPGEREPYRVVSIDDGALGASGTFSLAPLPRPGDDLRVLLTSDHQAMANTPANLQKAAETLGELDAVFLAGDLVNHPDRASEWFDDSRGSAFFAALQGNGGRASTNGEQYVGGEILQHAPLYPAVGNHEVQGRVDGAATIGASFNAPVPVEIAEAAYEEVAASVNPSGDPLVRERWIEDNSFSTTSYEEMFTLPDDGPGGETYYATTIGDIRLVSLYSTRIWRGTAANADPAARTAQSRYQESSASLGDPLAQGYGEHVFESLEVGSEQHTWLQEELAGDAYRDARFRVVILHEGPQGLGDNVMPQFTDPVRVEERDADGALIGVRYEYPAEENMLLEDLSPLLEGAGTDLVLNGHSHLWNRFRSEQGVNYLETSNTGNSYGAYHPLSGRSRPLPGAPWDDADYLAQGNPGGLEPIVPSERPFLDETTGQPEPFVQSNDLAVFAVLDTGANEVVSYAFDVRTPGVAPAVIDRFALGREAEDPDAGGPGAETPGTDQPGTDAPGTDAPDAGGRPDADAPATAPAAGDDGAATDRAGRLEETGVSPTAGLWAAGAALLVAAGAALLVMRRRRAG</sequence>
<feature type="region of interest" description="Disordered" evidence="5">
    <location>
        <begin position="555"/>
        <end position="579"/>
    </location>
</feature>
<gene>
    <name evidence="9" type="ORF">GCM10025874_02040</name>
</gene>
<dbReference type="EMBL" id="BSUL01000001">
    <property type="protein sequence ID" value="GMA26951.1"/>
    <property type="molecule type" value="Genomic_DNA"/>
</dbReference>
<keyword evidence="2" id="KW-0964">Secreted</keyword>
<evidence type="ECO:0000313" key="10">
    <source>
        <dbReference type="Proteomes" id="UP001157160"/>
    </source>
</evidence>
<feature type="chain" id="PRO_5041249451" evidence="7">
    <location>
        <begin position="35"/>
        <end position="721"/>
    </location>
</feature>